<dbReference type="EMBL" id="UINC01005953">
    <property type="protein sequence ID" value="SVA24568.1"/>
    <property type="molecule type" value="Genomic_DNA"/>
</dbReference>
<gene>
    <name evidence="1" type="ORF">METZ01_LOCUS77422</name>
</gene>
<name>A0A381UAG2_9ZZZZ</name>
<sequence length="242" mass="27006">MKKIIFGLLSTLMVGNLYAEPAISVYEVAIPPGGESVAVDVATAFNATEVGKQNPGFVHFNRMQWNGANPATHFTVWLYNSRAEQAAYMEKLRGSPEFLQYLRSMDTISTPVRQMSLEVIKNWGEVSNDHRFWVIMNVSVQNPALILSALDDFNEAVGERQGEAWLLRIAFGGDRPSGAASHQLALGYKDMLEWDEWNSTLQGSEAYMALGNALRGNVEFIDRYVAHNVKIFNQGISLEDVQ</sequence>
<accession>A0A381UAG2</accession>
<organism evidence="1">
    <name type="scientific">marine metagenome</name>
    <dbReference type="NCBI Taxonomy" id="408172"/>
    <lineage>
        <taxon>unclassified sequences</taxon>
        <taxon>metagenomes</taxon>
        <taxon>ecological metagenomes</taxon>
    </lineage>
</organism>
<evidence type="ECO:0000313" key="1">
    <source>
        <dbReference type="EMBL" id="SVA24568.1"/>
    </source>
</evidence>
<dbReference type="AlphaFoldDB" id="A0A381UAG2"/>
<protein>
    <submittedName>
        <fullName evidence="1">Uncharacterized protein</fullName>
    </submittedName>
</protein>
<proteinExistence type="predicted"/>
<reference evidence="1" key="1">
    <citation type="submission" date="2018-05" db="EMBL/GenBank/DDBJ databases">
        <authorList>
            <person name="Lanie J.A."/>
            <person name="Ng W.-L."/>
            <person name="Kazmierczak K.M."/>
            <person name="Andrzejewski T.M."/>
            <person name="Davidsen T.M."/>
            <person name="Wayne K.J."/>
            <person name="Tettelin H."/>
            <person name="Glass J.I."/>
            <person name="Rusch D."/>
            <person name="Podicherti R."/>
            <person name="Tsui H.-C.T."/>
            <person name="Winkler M.E."/>
        </authorList>
    </citation>
    <scope>NUCLEOTIDE SEQUENCE</scope>
</reference>